<dbReference type="NCBIfam" id="TIGR02966">
    <property type="entry name" value="phoR_proteo"/>
    <property type="match status" value="1"/>
</dbReference>
<keyword evidence="13" id="KW-0067">ATP-binding</keyword>
<dbReference type="InterPro" id="IPR014310">
    <property type="entry name" value="Sig_transdc_His_kinase_PhoR"/>
</dbReference>
<dbReference type="SUPFAM" id="SSF55874">
    <property type="entry name" value="ATPase domain of HSP90 chaperone/DNA topoisomerase II/histidine kinase"/>
    <property type="match status" value="1"/>
</dbReference>
<evidence type="ECO:0000256" key="16">
    <source>
        <dbReference type="ARBA" id="ARBA00023136"/>
    </source>
</evidence>
<dbReference type="Pfam" id="PF11808">
    <property type="entry name" value="PhoR"/>
    <property type="match status" value="1"/>
</dbReference>
<sequence>MALSLACLLAWPLAGAKSALVLFALAVTAYLVGHLYWLDKLARWLKDPQLADIPTGSGVWEDVFAALYQEMRRQRSSQTELTSALERFQRAAGALPDGVVLLNNSDQIEWCNQTAELKLGLNLALDAGQPIGYLVRQTEFSAYLQAHEYGEPIKLKSARHPDVMLEIQLVPYGDNQKLLLCRDITPLENLETMRRDFIANVSHELRTPLTVVGGFLETLEDMDSTMPDSTRHYFHLMQEQTGRMRRLVEDLLTLSRLESSQHGPKDADVDVPSLLNLVLKEGQSFSGGHHQLSLDADASLHLNGVPEELHSAFGNLVTNAIRYTPDGGEVRLAWGLRGDVAVFSVSDTGIGIEPQHLGRLTERFYRVDSSRSRATGGTGLGLSIVKHILTRHQAHLEVASEYGKGSTFSAVFPAARVVRASGLPLH</sequence>
<evidence type="ECO:0000256" key="2">
    <source>
        <dbReference type="ARBA" id="ARBA00004236"/>
    </source>
</evidence>
<dbReference type="SUPFAM" id="SSF55785">
    <property type="entry name" value="PYP-like sensor domain (PAS domain)"/>
    <property type="match status" value="1"/>
</dbReference>
<keyword evidence="12" id="KW-0418">Kinase</keyword>
<evidence type="ECO:0000256" key="5">
    <source>
        <dbReference type="ARBA" id="ARBA00022448"/>
    </source>
</evidence>
<dbReference type="SUPFAM" id="SSF47384">
    <property type="entry name" value="Homodimeric domain of signal transducing histidine kinase"/>
    <property type="match status" value="1"/>
</dbReference>
<dbReference type="SMART" id="SM00387">
    <property type="entry name" value="HATPase_c"/>
    <property type="match status" value="1"/>
</dbReference>
<evidence type="ECO:0000259" key="18">
    <source>
        <dbReference type="PROSITE" id="PS50109"/>
    </source>
</evidence>
<dbReference type="CDD" id="cd00082">
    <property type="entry name" value="HisKA"/>
    <property type="match status" value="1"/>
</dbReference>
<keyword evidence="5" id="KW-0813">Transport</keyword>
<dbReference type="SMART" id="SM00388">
    <property type="entry name" value="HisKA"/>
    <property type="match status" value="1"/>
</dbReference>
<dbReference type="Pfam" id="PF00512">
    <property type="entry name" value="HisKA"/>
    <property type="match status" value="1"/>
</dbReference>
<dbReference type="InterPro" id="IPR003661">
    <property type="entry name" value="HisK_dim/P_dom"/>
</dbReference>
<dbReference type="Gene3D" id="3.30.450.20">
    <property type="entry name" value="PAS domain"/>
    <property type="match status" value="1"/>
</dbReference>
<dbReference type="NCBIfam" id="NF008235">
    <property type="entry name" value="PRK11006.1"/>
    <property type="match status" value="1"/>
</dbReference>
<dbReference type="InterPro" id="IPR000014">
    <property type="entry name" value="PAS"/>
</dbReference>
<comment type="function">
    <text evidence="17">Member of the two-component regulatory system PhoR/PhoB involved in the phosphate regulon genes expression. PhoR may function as a membrane-associated protein kinase that phosphorylates PhoB in response to environmental signals.</text>
</comment>
<name>A0A1J5QMT3_9ZZZZ</name>
<dbReference type="Pfam" id="PF13188">
    <property type="entry name" value="PAS_8"/>
    <property type="match status" value="1"/>
</dbReference>
<dbReference type="PROSITE" id="PS50109">
    <property type="entry name" value="HIS_KIN"/>
    <property type="match status" value="1"/>
</dbReference>
<evidence type="ECO:0000256" key="7">
    <source>
        <dbReference type="ARBA" id="ARBA00022553"/>
    </source>
</evidence>
<keyword evidence="15" id="KW-0902">Two-component regulatory system</keyword>
<dbReference type="PANTHER" id="PTHR45453">
    <property type="entry name" value="PHOSPHATE REGULON SENSOR PROTEIN PHOR"/>
    <property type="match status" value="1"/>
</dbReference>
<dbReference type="Pfam" id="PF02518">
    <property type="entry name" value="HATPase_c"/>
    <property type="match status" value="1"/>
</dbReference>
<dbReference type="GO" id="GO:0016036">
    <property type="term" value="P:cellular response to phosphate starvation"/>
    <property type="evidence" value="ECO:0007669"/>
    <property type="project" value="TreeGrafter"/>
</dbReference>
<keyword evidence="8" id="KW-0592">Phosphate transport</keyword>
<dbReference type="AlphaFoldDB" id="A0A1J5QMT3"/>
<organism evidence="19">
    <name type="scientific">mine drainage metagenome</name>
    <dbReference type="NCBI Taxonomy" id="410659"/>
    <lineage>
        <taxon>unclassified sequences</taxon>
        <taxon>metagenomes</taxon>
        <taxon>ecological metagenomes</taxon>
    </lineage>
</organism>
<keyword evidence="9 19" id="KW-0808">Transferase</keyword>
<dbReference type="InterPro" id="IPR004358">
    <property type="entry name" value="Sig_transdc_His_kin-like_C"/>
</dbReference>
<comment type="subcellular location">
    <subcellularLocation>
        <location evidence="2">Cell membrane</location>
    </subcellularLocation>
</comment>
<dbReference type="SMART" id="SM00091">
    <property type="entry name" value="PAS"/>
    <property type="match status" value="1"/>
</dbReference>
<dbReference type="GO" id="GO:0000155">
    <property type="term" value="F:phosphorelay sensor kinase activity"/>
    <property type="evidence" value="ECO:0007669"/>
    <property type="project" value="InterPro"/>
</dbReference>
<dbReference type="InterPro" id="IPR036890">
    <property type="entry name" value="HATPase_C_sf"/>
</dbReference>
<dbReference type="InterPro" id="IPR036097">
    <property type="entry name" value="HisK_dim/P_sf"/>
</dbReference>
<gene>
    <name evidence="19" type="primary">phoR_21</name>
    <name evidence="19" type="ORF">GALL_335240</name>
</gene>
<dbReference type="InterPro" id="IPR005467">
    <property type="entry name" value="His_kinase_dom"/>
</dbReference>
<dbReference type="PRINTS" id="PR00344">
    <property type="entry name" value="BCTRLSENSOR"/>
</dbReference>
<dbReference type="FunFam" id="3.30.565.10:FF:000006">
    <property type="entry name" value="Sensor histidine kinase WalK"/>
    <property type="match status" value="1"/>
</dbReference>
<dbReference type="PANTHER" id="PTHR45453:SF1">
    <property type="entry name" value="PHOSPHATE REGULON SENSOR PROTEIN PHOR"/>
    <property type="match status" value="1"/>
</dbReference>
<dbReference type="GO" id="GO:0004721">
    <property type="term" value="F:phosphoprotein phosphatase activity"/>
    <property type="evidence" value="ECO:0007669"/>
    <property type="project" value="InterPro"/>
</dbReference>
<evidence type="ECO:0000256" key="4">
    <source>
        <dbReference type="ARBA" id="ARBA00019665"/>
    </source>
</evidence>
<evidence type="ECO:0000256" key="11">
    <source>
        <dbReference type="ARBA" id="ARBA00022741"/>
    </source>
</evidence>
<dbReference type="InterPro" id="IPR035965">
    <property type="entry name" value="PAS-like_dom_sf"/>
</dbReference>
<dbReference type="Gene3D" id="1.10.287.130">
    <property type="match status" value="1"/>
</dbReference>
<dbReference type="GO" id="GO:0005524">
    <property type="term" value="F:ATP binding"/>
    <property type="evidence" value="ECO:0007669"/>
    <property type="project" value="UniProtKB-KW"/>
</dbReference>
<dbReference type="GO" id="GO:0006817">
    <property type="term" value="P:phosphate ion transport"/>
    <property type="evidence" value="ECO:0007669"/>
    <property type="project" value="UniProtKB-KW"/>
</dbReference>
<keyword evidence="14" id="KW-1133">Transmembrane helix</keyword>
<evidence type="ECO:0000256" key="1">
    <source>
        <dbReference type="ARBA" id="ARBA00000085"/>
    </source>
</evidence>
<protein>
    <recommendedName>
        <fullName evidence="4">Phosphate regulon sensor protein PhoR</fullName>
        <ecNumber evidence="3">2.7.13.3</ecNumber>
    </recommendedName>
</protein>
<dbReference type="EMBL" id="MLJW01000601">
    <property type="protein sequence ID" value="OIQ84658.1"/>
    <property type="molecule type" value="Genomic_DNA"/>
</dbReference>
<dbReference type="Gene3D" id="3.30.565.10">
    <property type="entry name" value="Histidine kinase-like ATPase, C-terminal domain"/>
    <property type="match status" value="1"/>
</dbReference>
<comment type="catalytic activity">
    <reaction evidence="1">
        <text>ATP + protein L-histidine = ADP + protein N-phospho-L-histidine.</text>
        <dbReference type="EC" id="2.7.13.3"/>
    </reaction>
</comment>
<accession>A0A1J5QMT3</accession>
<evidence type="ECO:0000256" key="10">
    <source>
        <dbReference type="ARBA" id="ARBA00022692"/>
    </source>
</evidence>
<reference evidence="19" key="1">
    <citation type="submission" date="2016-10" db="EMBL/GenBank/DDBJ databases">
        <title>Sequence of Gallionella enrichment culture.</title>
        <authorList>
            <person name="Poehlein A."/>
            <person name="Muehling M."/>
            <person name="Daniel R."/>
        </authorList>
    </citation>
    <scope>NUCLEOTIDE SEQUENCE</scope>
</reference>
<keyword evidence="11" id="KW-0547">Nucleotide-binding</keyword>
<keyword evidence="10" id="KW-0812">Transmembrane</keyword>
<evidence type="ECO:0000256" key="9">
    <source>
        <dbReference type="ARBA" id="ARBA00022679"/>
    </source>
</evidence>
<evidence type="ECO:0000256" key="8">
    <source>
        <dbReference type="ARBA" id="ARBA00022592"/>
    </source>
</evidence>
<evidence type="ECO:0000256" key="3">
    <source>
        <dbReference type="ARBA" id="ARBA00012438"/>
    </source>
</evidence>
<evidence type="ECO:0000256" key="12">
    <source>
        <dbReference type="ARBA" id="ARBA00022777"/>
    </source>
</evidence>
<evidence type="ECO:0000256" key="13">
    <source>
        <dbReference type="ARBA" id="ARBA00022840"/>
    </source>
</evidence>
<evidence type="ECO:0000256" key="15">
    <source>
        <dbReference type="ARBA" id="ARBA00023012"/>
    </source>
</evidence>
<dbReference type="InterPro" id="IPR003594">
    <property type="entry name" value="HATPase_dom"/>
</dbReference>
<dbReference type="FunFam" id="1.10.287.130:FF:000001">
    <property type="entry name" value="Two-component sensor histidine kinase"/>
    <property type="match status" value="1"/>
</dbReference>
<evidence type="ECO:0000256" key="17">
    <source>
        <dbReference type="ARBA" id="ARBA00025207"/>
    </source>
</evidence>
<dbReference type="InterPro" id="IPR050351">
    <property type="entry name" value="BphY/WalK/GraS-like"/>
</dbReference>
<evidence type="ECO:0000256" key="6">
    <source>
        <dbReference type="ARBA" id="ARBA00022475"/>
    </source>
</evidence>
<feature type="domain" description="Histidine kinase" evidence="18">
    <location>
        <begin position="200"/>
        <end position="416"/>
    </location>
</feature>
<dbReference type="CDD" id="cd00130">
    <property type="entry name" value="PAS"/>
    <property type="match status" value="1"/>
</dbReference>
<dbReference type="InterPro" id="IPR021766">
    <property type="entry name" value="PhoR_N"/>
</dbReference>
<keyword evidence="6" id="KW-1003">Cell membrane</keyword>
<keyword evidence="16" id="KW-0472">Membrane</keyword>
<comment type="caution">
    <text evidence="19">The sequence shown here is derived from an EMBL/GenBank/DDBJ whole genome shotgun (WGS) entry which is preliminary data.</text>
</comment>
<evidence type="ECO:0000313" key="19">
    <source>
        <dbReference type="EMBL" id="OIQ84658.1"/>
    </source>
</evidence>
<keyword evidence="7" id="KW-0597">Phosphoprotein</keyword>
<evidence type="ECO:0000256" key="14">
    <source>
        <dbReference type="ARBA" id="ARBA00022989"/>
    </source>
</evidence>
<dbReference type="EC" id="2.7.13.3" evidence="3"/>
<dbReference type="GO" id="GO:0005886">
    <property type="term" value="C:plasma membrane"/>
    <property type="evidence" value="ECO:0007669"/>
    <property type="project" value="UniProtKB-SubCell"/>
</dbReference>
<proteinExistence type="predicted"/>